<dbReference type="AlphaFoldDB" id="T0YWR3"/>
<dbReference type="SUPFAM" id="SSF100950">
    <property type="entry name" value="NagB/RpiA/CoA transferase-like"/>
    <property type="match status" value="1"/>
</dbReference>
<dbReference type="GO" id="GO:0008775">
    <property type="term" value="F:acetate CoA-transferase activity"/>
    <property type="evidence" value="ECO:0007669"/>
    <property type="project" value="InterPro"/>
</dbReference>
<reference evidence="2" key="1">
    <citation type="submission" date="2013-08" db="EMBL/GenBank/DDBJ databases">
        <authorList>
            <person name="Mendez C."/>
            <person name="Richter M."/>
            <person name="Ferrer M."/>
            <person name="Sanchez J."/>
        </authorList>
    </citation>
    <scope>NUCLEOTIDE SEQUENCE</scope>
</reference>
<dbReference type="InterPro" id="IPR046433">
    <property type="entry name" value="ActCoA_hydro"/>
</dbReference>
<accession>T0YWR3</accession>
<dbReference type="GO" id="GO:0006083">
    <property type="term" value="P:acetate metabolic process"/>
    <property type="evidence" value="ECO:0007669"/>
    <property type="project" value="InterPro"/>
</dbReference>
<dbReference type="PANTHER" id="PTHR43609">
    <property type="entry name" value="ACETYL-COA HYDROLASE"/>
    <property type="match status" value="1"/>
</dbReference>
<name>T0YWR3_9ZZZZ</name>
<dbReference type="Gene3D" id="3.40.1080.10">
    <property type="entry name" value="Glutaconate Coenzyme A-transferase"/>
    <property type="match status" value="1"/>
</dbReference>
<feature type="non-terminal residue" evidence="2">
    <location>
        <position position="115"/>
    </location>
</feature>
<protein>
    <submittedName>
        <fullName evidence="2">Succinyl-CoA:coenzyme A transferase</fullName>
    </submittedName>
</protein>
<gene>
    <name evidence="2" type="ORF">B1A_16625</name>
</gene>
<feature type="domain" description="Acetyl-CoA hydrolase/transferase N-terminal" evidence="1">
    <location>
        <begin position="14"/>
        <end position="115"/>
    </location>
</feature>
<dbReference type="EMBL" id="AUZX01012214">
    <property type="protein sequence ID" value="EQD40031.1"/>
    <property type="molecule type" value="Genomic_DNA"/>
</dbReference>
<keyword evidence="2" id="KW-0808">Transferase</keyword>
<dbReference type="PANTHER" id="PTHR43609:SF1">
    <property type="entry name" value="ACETYL-COA HYDROLASE"/>
    <property type="match status" value="1"/>
</dbReference>
<sequence>MTVADESRIHSASIAQRVMTPDDAAQFIRPGDNVGMSGFTGAGYPKEVPGALVRRVEDATARGDRFAVSVWTGASTAPELDGALAAVDAIDLRMPYQSDPVSRAKINAGLVDYLD</sequence>
<reference evidence="2" key="2">
    <citation type="journal article" date="2014" name="ISME J.">
        <title>Microbial stratification in low pH oxic and suboxic macroscopic growths along an acid mine drainage.</title>
        <authorList>
            <person name="Mendez-Garcia C."/>
            <person name="Mesa V."/>
            <person name="Sprenger R.R."/>
            <person name="Richter M."/>
            <person name="Diez M.S."/>
            <person name="Solano J."/>
            <person name="Bargiela R."/>
            <person name="Golyshina O.V."/>
            <person name="Manteca A."/>
            <person name="Ramos J.L."/>
            <person name="Gallego J.R."/>
            <person name="Llorente I."/>
            <person name="Martins Dos Santos V.A."/>
            <person name="Jensen O.N."/>
            <person name="Pelaez A.I."/>
            <person name="Sanchez J."/>
            <person name="Ferrer M."/>
        </authorList>
    </citation>
    <scope>NUCLEOTIDE SEQUENCE</scope>
</reference>
<organism evidence="2">
    <name type="scientific">mine drainage metagenome</name>
    <dbReference type="NCBI Taxonomy" id="410659"/>
    <lineage>
        <taxon>unclassified sequences</taxon>
        <taxon>metagenomes</taxon>
        <taxon>ecological metagenomes</taxon>
    </lineage>
</organism>
<evidence type="ECO:0000313" key="2">
    <source>
        <dbReference type="EMBL" id="EQD40031.1"/>
    </source>
</evidence>
<dbReference type="InterPro" id="IPR003702">
    <property type="entry name" value="ActCoA_hydro_N"/>
</dbReference>
<dbReference type="InterPro" id="IPR037171">
    <property type="entry name" value="NagB/RpiA_transferase-like"/>
</dbReference>
<evidence type="ECO:0000259" key="1">
    <source>
        <dbReference type="Pfam" id="PF02550"/>
    </source>
</evidence>
<dbReference type="GO" id="GO:0003986">
    <property type="term" value="F:acetyl-CoA hydrolase activity"/>
    <property type="evidence" value="ECO:0007669"/>
    <property type="project" value="TreeGrafter"/>
</dbReference>
<comment type="caution">
    <text evidence="2">The sequence shown here is derived from an EMBL/GenBank/DDBJ whole genome shotgun (WGS) entry which is preliminary data.</text>
</comment>
<dbReference type="Pfam" id="PF02550">
    <property type="entry name" value="AcetylCoA_hydro"/>
    <property type="match status" value="1"/>
</dbReference>
<proteinExistence type="predicted"/>